<dbReference type="SUPFAM" id="SSF48452">
    <property type="entry name" value="TPR-like"/>
    <property type="match status" value="1"/>
</dbReference>
<sequence>MTYADAGEHAAALVAFEDALEARRRIGDVSRTRVARWMVAWSLRHLGRAEEARAMQRALKAELEPPGSTTPTSTRSSSSSGSPCLLRATDLTSEDGRRGRCRRLHADARHRVRSLPVPARARAGLAPGP</sequence>
<reference evidence="2" key="1">
    <citation type="submission" date="2015-08" db="EMBL/GenBank/DDBJ databases">
        <authorList>
            <person name="Babu N.S."/>
            <person name="Beckwith C.J."/>
            <person name="Beseler K.G."/>
            <person name="Brison A."/>
            <person name="Carone J.V."/>
            <person name="Caskin T.P."/>
            <person name="Diamond M."/>
            <person name="Durham M.E."/>
            <person name="Foxe J.M."/>
            <person name="Go M."/>
            <person name="Henderson B.A."/>
            <person name="Jones I.B."/>
            <person name="McGettigan J.A."/>
            <person name="Micheletti S.J."/>
            <person name="Nasrallah M.E."/>
            <person name="Ortiz D."/>
            <person name="Piller C.R."/>
            <person name="Privatt S.R."/>
            <person name="Schneider S.L."/>
            <person name="Sharp S."/>
            <person name="Smith T.C."/>
            <person name="Stanton J.D."/>
            <person name="Ullery H.E."/>
            <person name="Wilson R.J."/>
            <person name="Serrano M.G."/>
            <person name="Buck G."/>
            <person name="Lee V."/>
            <person name="Wang Y."/>
            <person name="Carvalho R."/>
            <person name="Voegtly L."/>
            <person name="Shi R."/>
            <person name="Duckworth R."/>
            <person name="Johnson A."/>
            <person name="Loviza R."/>
            <person name="Walstead R."/>
            <person name="Shah Z."/>
            <person name="Kiflezghi M."/>
            <person name="Wade K."/>
            <person name="Ball S.L."/>
            <person name="Bradley K.W."/>
            <person name="Asai D.J."/>
            <person name="Bowman C.A."/>
            <person name="Russell D.A."/>
            <person name="Pope W.H."/>
            <person name="Jacobs-Sera D."/>
            <person name="Hendrix R.W."/>
            <person name="Hatfull G.F."/>
        </authorList>
    </citation>
    <scope>NUCLEOTIDE SEQUENCE</scope>
</reference>
<evidence type="ECO:0000256" key="1">
    <source>
        <dbReference type="SAM" id="MobiDB-lite"/>
    </source>
</evidence>
<evidence type="ECO:0008006" key="3">
    <source>
        <dbReference type="Google" id="ProtNLM"/>
    </source>
</evidence>
<proteinExistence type="predicted"/>
<accession>A0A2P2CGV4</accession>
<feature type="compositionally biased region" description="Low complexity" evidence="1">
    <location>
        <begin position="115"/>
        <end position="129"/>
    </location>
</feature>
<name>A0A2P2CGV4_9ZZZZ</name>
<organism evidence="2">
    <name type="scientific">metagenome</name>
    <dbReference type="NCBI Taxonomy" id="256318"/>
    <lineage>
        <taxon>unclassified sequences</taxon>
        <taxon>metagenomes</taxon>
    </lineage>
</organism>
<evidence type="ECO:0000313" key="2">
    <source>
        <dbReference type="EMBL" id="CUR61157.1"/>
    </source>
</evidence>
<feature type="region of interest" description="Disordered" evidence="1">
    <location>
        <begin position="56"/>
        <end position="129"/>
    </location>
</feature>
<feature type="compositionally biased region" description="Basic and acidic residues" evidence="1">
    <location>
        <begin position="94"/>
        <end position="109"/>
    </location>
</feature>
<dbReference type="AlphaFoldDB" id="A0A2P2CGV4"/>
<dbReference type="EMBL" id="CZKB01000017">
    <property type="protein sequence ID" value="CUR61157.1"/>
    <property type="molecule type" value="Genomic_DNA"/>
</dbReference>
<gene>
    <name evidence="2" type="ORF">NOCA1240260</name>
</gene>
<protein>
    <recommendedName>
        <fullName evidence="3">Tetratricopeptide repeat protein</fullName>
    </recommendedName>
</protein>
<dbReference type="InterPro" id="IPR011990">
    <property type="entry name" value="TPR-like_helical_dom_sf"/>
</dbReference>
<feature type="compositionally biased region" description="Low complexity" evidence="1">
    <location>
        <begin position="65"/>
        <end position="83"/>
    </location>
</feature>
<dbReference type="Gene3D" id="1.25.40.10">
    <property type="entry name" value="Tetratricopeptide repeat domain"/>
    <property type="match status" value="1"/>
</dbReference>